<reference evidence="6" key="1">
    <citation type="submission" date="2017-09" db="EMBL/GenBank/DDBJ databases">
        <title>Depth-based differentiation of microbial function through sediment-hosted aquifers and enrichment of novel symbionts in the deep terrestrial subsurface.</title>
        <authorList>
            <person name="Probst A.J."/>
            <person name="Ladd B."/>
            <person name="Jarett J.K."/>
            <person name="Geller-Mcgrath D.E."/>
            <person name="Sieber C.M.K."/>
            <person name="Emerson J.B."/>
            <person name="Anantharaman K."/>
            <person name="Thomas B.C."/>
            <person name="Malmstrom R."/>
            <person name="Stieglmeier M."/>
            <person name="Klingl A."/>
            <person name="Woyke T."/>
            <person name="Ryan C.M."/>
            <person name="Banfield J.F."/>
        </authorList>
    </citation>
    <scope>NUCLEOTIDE SEQUENCE [LARGE SCALE GENOMIC DNA]</scope>
</reference>
<evidence type="ECO:0000256" key="4">
    <source>
        <dbReference type="HAMAP-Rule" id="MF_00271"/>
    </source>
</evidence>
<dbReference type="GO" id="GO:0046933">
    <property type="term" value="F:proton-transporting ATP synthase activity, rotational mechanism"/>
    <property type="evidence" value="ECO:0007669"/>
    <property type="project" value="UniProtKB-UniRule"/>
</dbReference>
<sequence length="205" mass="23314">MATIRVNPTRMELLRLKKRTVLAQKGYKLLKEKRDGLMREFLTLIRAVRKERAAVDRELQQALFFFTMAQGAMHPQAVQLVSQLQLQRVATTGADKNVMGVRIPDFKAEITTSEEALPIWQTAPELDLALEAFRRVLPKLLNLAAKEKAALLLAQEIETTRRRVNALEHVLLPALQKSSRYIRMKLEEQGRAAVVATMKVKESQS</sequence>
<name>A0A2M6WY31_9BACT</name>
<dbReference type="HAMAP" id="MF_00271">
    <property type="entry name" value="ATP_synth_D_arch"/>
    <property type="match status" value="1"/>
</dbReference>
<dbReference type="GO" id="GO:0005524">
    <property type="term" value="F:ATP binding"/>
    <property type="evidence" value="ECO:0007669"/>
    <property type="project" value="UniProtKB-UniRule"/>
</dbReference>
<comment type="caution">
    <text evidence="5">The sequence shown here is derived from an EMBL/GenBank/DDBJ whole genome shotgun (WGS) entry which is preliminary data.</text>
</comment>
<keyword evidence="4" id="KW-0375">Hydrogen ion transport</keyword>
<evidence type="ECO:0000256" key="3">
    <source>
        <dbReference type="ARBA" id="ARBA00023065"/>
    </source>
</evidence>
<dbReference type="Gene3D" id="1.10.287.3240">
    <property type="match status" value="1"/>
</dbReference>
<dbReference type="GO" id="GO:0042777">
    <property type="term" value="P:proton motive force-driven plasma membrane ATP synthesis"/>
    <property type="evidence" value="ECO:0007669"/>
    <property type="project" value="UniProtKB-UniRule"/>
</dbReference>
<dbReference type="PANTHER" id="PTHR11671">
    <property type="entry name" value="V-TYPE ATP SYNTHASE SUBUNIT D"/>
    <property type="match status" value="1"/>
</dbReference>
<dbReference type="NCBIfam" id="TIGR00309">
    <property type="entry name" value="V_ATPase_subD"/>
    <property type="match status" value="1"/>
</dbReference>
<evidence type="ECO:0000256" key="1">
    <source>
        <dbReference type="ARBA" id="ARBA00005850"/>
    </source>
</evidence>
<dbReference type="GO" id="GO:0046961">
    <property type="term" value="F:proton-transporting ATPase activity, rotational mechanism"/>
    <property type="evidence" value="ECO:0007669"/>
    <property type="project" value="InterPro"/>
</dbReference>
<gene>
    <name evidence="4" type="primary">atpD</name>
    <name evidence="5" type="ORF">COT71_04500</name>
</gene>
<dbReference type="Pfam" id="PF01813">
    <property type="entry name" value="ATP-synt_D"/>
    <property type="match status" value="1"/>
</dbReference>
<evidence type="ECO:0000313" key="5">
    <source>
        <dbReference type="EMBL" id="PIT97714.1"/>
    </source>
</evidence>
<evidence type="ECO:0000256" key="2">
    <source>
        <dbReference type="ARBA" id="ARBA00022448"/>
    </source>
</evidence>
<keyword evidence="4" id="KW-0066">ATP synthesis</keyword>
<keyword evidence="3 4" id="KW-0406">Ion transport</keyword>
<dbReference type="AlphaFoldDB" id="A0A2M6WY31"/>
<keyword evidence="2 4" id="KW-0813">Transport</keyword>
<comment type="function">
    <text evidence="4">Produces ATP from ADP in the presence of a proton gradient across the membrane.</text>
</comment>
<dbReference type="Proteomes" id="UP000230731">
    <property type="component" value="Unassembled WGS sequence"/>
</dbReference>
<comment type="similarity">
    <text evidence="1 4">Belongs to the V-ATPase D subunit family.</text>
</comment>
<accession>A0A2M6WY31</accession>
<evidence type="ECO:0000313" key="6">
    <source>
        <dbReference type="Proteomes" id="UP000230731"/>
    </source>
</evidence>
<organism evidence="5 6">
    <name type="scientific">Candidatus Andersenbacteria bacterium CG10_big_fil_rev_8_21_14_0_10_54_11</name>
    <dbReference type="NCBI Taxonomy" id="1974485"/>
    <lineage>
        <taxon>Bacteria</taxon>
        <taxon>Candidatus Anderseniibacteriota</taxon>
    </lineage>
</organism>
<dbReference type="EMBL" id="PEZP01000049">
    <property type="protein sequence ID" value="PIT97714.1"/>
    <property type="molecule type" value="Genomic_DNA"/>
</dbReference>
<proteinExistence type="inferred from homology"/>
<dbReference type="InterPro" id="IPR002699">
    <property type="entry name" value="V_ATPase_D"/>
</dbReference>
<protein>
    <recommendedName>
        <fullName evidence="4">V-type ATP synthase subunit D</fullName>
    </recommendedName>
    <alternativeName>
        <fullName evidence="4">V-ATPase subunit D</fullName>
    </alternativeName>
</protein>